<evidence type="ECO:0000313" key="4">
    <source>
        <dbReference type="EMBL" id="PVI07287.1"/>
    </source>
</evidence>
<name>A0A2V1E9T1_9PLEO</name>
<dbReference type="GO" id="GO:0005829">
    <property type="term" value="C:cytosol"/>
    <property type="evidence" value="ECO:0007669"/>
    <property type="project" value="TreeGrafter"/>
</dbReference>
<dbReference type="PANTHER" id="PTHR10972:SF184">
    <property type="entry name" value="OXYSTEROL-BINDING PROTEIN HOMOLOG 4-RELATED"/>
    <property type="match status" value="1"/>
</dbReference>
<dbReference type="Gene3D" id="2.40.160.120">
    <property type="match status" value="1"/>
</dbReference>
<protein>
    <submittedName>
        <fullName evidence="4">Oxysterol-binding protein</fullName>
    </submittedName>
</protein>
<accession>A0A2V1E9T1</accession>
<dbReference type="PANTHER" id="PTHR10972">
    <property type="entry name" value="OXYSTEROL-BINDING PROTEIN-RELATED"/>
    <property type="match status" value="1"/>
</dbReference>
<dbReference type="STRING" id="97972.A0A2V1E9T1"/>
<dbReference type="Gene3D" id="6.10.250.1430">
    <property type="match status" value="1"/>
</dbReference>
<proteinExistence type="inferred from homology"/>
<dbReference type="SUPFAM" id="SSF144000">
    <property type="entry name" value="Oxysterol-binding protein-like"/>
    <property type="match status" value="1"/>
</dbReference>
<dbReference type="FunFam" id="2.40.160.120:FF:000010">
    <property type="entry name" value="Oxysterol-binding protein homolog 4"/>
    <property type="match status" value="1"/>
</dbReference>
<dbReference type="InterPro" id="IPR000648">
    <property type="entry name" value="Oxysterol-bd"/>
</dbReference>
<dbReference type="InterPro" id="IPR037239">
    <property type="entry name" value="OSBP_sf"/>
</dbReference>
<feature type="region of interest" description="Disordered" evidence="3">
    <location>
        <begin position="387"/>
        <end position="409"/>
    </location>
</feature>
<organism evidence="4 5">
    <name type="scientific">Periconia macrospinosa</name>
    <dbReference type="NCBI Taxonomy" id="97972"/>
    <lineage>
        <taxon>Eukaryota</taxon>
        <taxon>Fungi</taxon>
        <taxon>Dikarya</taxon>
        <taxon>Ascomycota</taxon>
        <taxon>Pezizomycotina</taxon>
        <taxon>Dothideomycetes</taxon>
        <taxon>Pleosporomycetidae</taxon>
        <taxon>Pleosporales</taxon>
        <taxon>Massarineae</taxon>
        <taxon>Periconiaceae</taxon>
        <taxon>Periconia</taxon>
    </lineage>
</organism>
<evidence type="ECO:0000256" key="1">
    <source>
        <dbReference type="ARBA" id="ARBA00008842"/>
    </source>
</evidence>
<dbReference type="Proteomes" id="UP000244855">
    <property type="component" value="Unassembled WGS sequence"/>
</dbReference>
<keyword evidence="5" id="KW-1185">Reference proteome</keyword>
<reference evidence="4 5" key="1">
    <citation type="journal article" date="2018" name="Sci. Rep.">
        <title>Comparative genomics provides insights into the lifestyle and reveals functional heterogeneity of dark septate endophytic fungi.</title>
        <authorList>
            <person name="Knapp D.G."/>
            <person name="Nemeth J.B."/>
            <person name="Barry K."/>
            <person name="Hainaut M."/>
            <person name="Henrissat B."/>
            <person name="Johnson J."/>
            <person name="Kuo A."/>
            <person name="Lim J.H.P."/>
            <person name="Lipzen A."/>
            <person name="Nolan M."/>
            <person name="Ohm R.A."/>
            <person name="Tamas L."/>
            <person name="Grigoriev I.V."/>
            <person name="Spatafora J.W."/>
            <person name="Nagy L.G."/>
            <person name="Kovacs G.M."/>
        </authorList>
    </citation>
    <scope>NUCLEOTIDE SEQUENCE [LARGE SCALE GENOMIC DNA]</scope>
    <source>
        <strain evidence="4 5">DSE2036</strain>
    </source>
</reference>
<dbReference type="EMBL" id="KZ805304">
    <property type="protein sequence ID" value="PVI07287.1"/>
    <property type="molecule type" value="Genomic_DNA"/>
</dbReference>
<dbReference type="GO" id="GO:0008142">
    <property type="term" value="F:oxysterol binding"/>
    <property type="evidence" value="ECO:0007669"/>
    <property type="project" value="TreeGrafter"/>
</dbReference>
<dbReference type="PROSITE" id="PS01013">
    <property type="entry name" value="OSBP"/>
    <property type="match status" value="1"/>
</dbReference>
<evidence type="ECO:0000256" key="3">
    <source>
        <dbReference type="SAM" id="MobiDB-lite"/>
    </source>
</evidence>
<dbReference type="Gene3D" id="3.30.70.3490">
    <property type="match status" value="1"/>
</dbReference>
<dbReference type="Pfam" id="PF01237">
    <property type="entry name" value="Oxysterol_BP"/>
    <property type="match status" value="1"/>
</dbReference>
<dbReference type="OrthoDB" id="14833at2759"/>
<evidence type="ECO:0000256" key="2">
    <source>
        <dbReference type="RuleBase" id="RU003844"/>
    </source>
</evidence>
<dbReference type="AlphaFoldDB" id="A0A2V1E9T1"/>
<gene>
    <name evidence="4" type="ORF">DM02DRAFT_550734</name>
</gene>
<dbReference type="InterPro" id="IPR018494">
    <property type="entry name" value="Oxysterol-bd_CS"/>
</dbReference>
<evidence type="ECO:0000313" key="5">
    <source>
        <dbReference type="Proteomes" id="UP000244855"/>
    </source>
</evidence>
<dbReference type="GO" id="GO:0120009">
    <property type="term" value="P:intermembrane lipid transfer"/>
    <property type="evidence" value="ECO:0007669"/>
    <property type="project" value="UniProtKB-ARBA"/>
</dbReference>
<dbReference type="Gene3D" id="1.10.287.2720">
    <property type="match status" value="1"/>
</dbReference>
<comment type="similarity">
    <text evidence="1 2">Belongs to the OSBP family.</text>
</comment>
<dbReference type="FunFam" id="1.10.287.2720:FF:000003">
    <property type="entry name" value="Oxysterol binding protein"/>
    <property type="match status" value="1"/>
</dbReference>
<sequence length="409" mass="45496">MSSSAKEASAVPPKAKGSWTSFLKSIASFNGDLSSMTAPAFILSTTSLTEFSSYWTEHPSLFVAPAAEKDPAKRCLLVLKWFLSTLKQQYASRSEKLGSEKKPLNPFLGELFLGKWVDEAGETQLVSEQVSHHPPVTAYSIWNDKAGVRLQGYNAQKASFSRTINVKQIGHAVFHIDEYDEDYFITLPSLHIEGLISGSPFVELNSQTYIQSSSGYTAKIDYSGRGWLSGKSNSFTATIYPQDKKKDTLYTVDGQWNGSFTIKDGKGKEVIDTFDHSKEKTTPLTVAPIEQQDEFETRRAWQKVANAIVAGDMDTTSYQKSIIENRQRAMRKEEKEAGREWERRFFSRADKPPATVEKLAAQLGEPLNEAQTNGIWLFDADKASAAKSPFHPDVKPPIYEEIPPAAPAS</sequence>
<dbReference type="GO" id="GO:0016020">
    <property type="term" value="C:membrane"/>
    <property type="evidence" value="ECO:0007669"/>
    <property type="project" value="TreeGrafter"/>
</dbReference>